<evidence type="ECO:0000313" key="3">
    <source>
        <dbReference type="Proteomes" id="UP000813444"/>
    </source>
</evidence>
<gene>
    <name evidence="2" type="ORF">B0I35DRAFT_443914</name>
</gene>
<dbReference type="EMBL" id="JAGPNK010000018">
    <property type="protein sequence ID" value="KAH7305505.1"/>
    <property type="molecule type" value="Genomic_DNA"/>
</dbReference>
<protein>
    <recommendedName>
        <fullName evidence="4">FAD linked oxidase N-terminal domain-containing protein</fullName>
    </recommendedName>
</protein>
<keyword evidence="3" id="KW-1185">Reference proteome</keyword>
<comment type="caution">
    <text evidence="2">The sequence shown here is derived from an EMBL/GenBank/DDBJ whole genome shotgun (WGS) entry which is preliminary data.</text>
</comment>
<sequence length="179" mass="18811">MVRVSLPLALGALVSFTIATPVAATQNLEEASKGFRFEDWANAIAANPDGEHLSPEEAIQVFNAADIQDHHQVAKRDDVTCNSRGLPRASLADSVTCINQLAARGSANCHIPYAGGATLCQFGLAEIHGATVNRAGSVLPCQTFAASAGRILDICVRPGDTTVQGNNHPNQNIQITLAQ</sequence>
<proteinExistence type="predicted"/>
<dbReference type="PANTHER" id="PTHR39603:SF1">
    <property type="entry name" value="CYANOVIRIN-N DOMAIN-CONTAINING PROTEIN"/>
    <property type="match status" value="1"/>
</dbReference>
<feature type="chain" id="PRO_5035429963" description="FAD linked oxidase N-terminal domain-containing protein" evidence="1">
    <location>
        <begin position="25"/>
        <end position="179"/>
    </location>
</feature>
<evidence type="ECO:0008006" key="4">
    <source>
        <dbReference type="Google" id="ProtNLM"/>
    </source>
</evidence>
<accession>A0A8K0SGT9</accession>
<evidence type="ECO:0000313" key="2">
    <source>
        <dbReference type="EMBL" id="KAH7305505.1"/>
    </source>
</evidence>
<reference evidence="2" key="1">
    <citation type="journal article" date="2021" name="Nat. Commun.">
        <title>Genetic determinants of endophytism in the Arabidopsis root mycobiome.</title>
        <authorList>
            <person name="Mesny F."/>
            <person name="Miyauchi S."/>
            <person name="Thiergart T."/>
            <person name="Pickel B."/>
            <person name="Atanasova L."/>
            <person name="Karlsson M."/>
            <person name="Huettel B."/>
            <person name="Barry K.W."/>
            <person name="Haridas S."/>
            <person name="Chen C."/>
            <person name="Bauer D."/>
            <person name="Andreopoulos W."/>
            <person name="Pangilinan J."/>
            <person name="LaButti K."/>
            <person name="Riley R."/>
            <person name="Lipzen A."/>
            <person name="Clum A."/>
            <person name="Drula E."/>
            <person name="Henrissat B."/>
            <person name="Kohler A."/>
            <person name="Grigoriev I.V."/>
            <person name="Martin F.M."/>
            <person name="Hacquard S."/>
        </authorList>
    </citation>
    <scope>NUCLEOTIDE SEQUENCE</scope>
    <source>
        <strain evidence="2">MPI-CAGE-CH-0235</strain>
    </source>
</reference>
<dbReference type="PANTHER" id="PTHR39603">
    <property type="entry name" value="CYANOVIRIN-N DOMAIN-CONTAINING PROTEIN"/>
    <property type="match status" value="1"/>
</dbReference>
<name>A0A8K0SGT9_9HYPO</name>
<dbReference type="AlphaFoldDB" id="A0A8K0SGT9"/>
<dbReference type="OrthoDB" id="2112446at2759"/>
<feature type="signal peptide" evidence="1">
    <location>
        <begin position="1"/>
        <end position="24"/>
    </location>
</feature>
<evidence type="ECO:0000256" key="1">
    <source>
        <dbReference type="SAM" id="SignalP"/>
    </source>
</evidence>
<keyword evidence="1" id="KW-0732">Signal</keyword>
<organism evidence="2 3">
    <name type="scientific">Stachybotrys elegans</name>
    <dbReference type="NCBI Taxonomy" id="80388"/>
    <lineage>
        <taxon>Eukaryota</taxon>
        <taxon>Fungi</taxon>
        <taxon>Dikarya</taxon>
        <taxon>Ascomycota</taxon>
        <taxon>Pezizomycotina</taxon>
        <taxon>Sordariomycetes</taxon>
        <taxon>Hypocreomycetidae</taxon>
        <taxon>Hypocreales</taxon>
        <taxon>Stachybotryaceae</taxon>
        <taxon>Stachybotrys</taxon>
    </lineage>
</organism>
<dbReference type="Proteomes" id="UP000813444">
    <property type="component" value="Unassembled WGS sequence"/>
</dbReference>